<organism evidence="9 10">
    <name type="scientific">Streptosporangium oxazolinicum</name>
    <dbReference type="NCBI Taxonomy" id="909287"/>
    <lineage>
        <taxon>Bacteria</taxon>
        <taxon>Bacillati</taxon>
        <taxon>Actinomycetota</taxon>
        <taxon>Actinomycetes</taxon>
        <taxon>Streptosporangiales</taxon>
        <taxon>Streptosporangiaceae</taxon>
        <taxon>Streptosporangium</taxon>
    </lineage>
</organism>
<dbReference type="InterPro" id="IPR052173">
    <property type="entry name" value="Beta-lactam_resp_regulator"/>
</dbReference>
<proteinExistence type="inferred from homology"/>
<evidence type="ECO:0000256" key="1">
    <source>
        <dbReference type="ARBA" id="ARBA00022670"/>
    </source>
</evidence>
<gene>
    <name evidence="9" type="ORF">GCM10022252_42920</name>
</gene>
<evidence type="ECO:0000313" key="10">
    <source>
        <dbReference type="Proteomes" id="UP001501251"/>
    </source>
</evidence>
<dbReference type="RefSeq" id="WP_344919756.1">
    <property type="nucleotide sequence ID" value="NZ_BAABAQ010000007.1"/>
</dbReference>
<feature type="domain" description="Peptidase M48" evidence="8">
    <location>
        <begin position="142"/>
        <end position="210"/>
    </location>
</feature>
<comment type="cofactor">
    <cofactor evidence="6">
        <name>Zn(2+)</name>
        <dbReference type="ChEBI" id="CHEBI:29105"/>
    </cofactor>
    <text evidence="6">Binds 1 zinc ion per subunit.</text>
</comment>
<keyword evidence="7" id="KW-0472">Membrane</keyword>
<dbReference type="Proteomes" id="UP001501251">
    <property type="component" value="Unassembled WGS sequence"/>
</dbReference>
<keyword evidence="4 6" id="KW-0862">Zinc</keyword>
<keyword evidence="3 6" id="KW-0378">Hydrolase</keyword>
<dbReference type="Gene3D" id="3.30.2010.10">
    <property type="entry name" value="Metalloproteases ('zincins'), catalytic domain"/>
    <property type="match status" value="1"/>
</dbReference>
<evidence type="ECO:0000256" key="5">
    <source>
        <dbReference type="ARBA" id="ARBA00023049"/>
    </source>
</evidence>
<evidence type="ECO:0000256" key="3">
    <source>
        <dbReference type="ARBA" id="ARBA00022801"/>
    </source>
</evidence>
<keyword evidence="10" id="KW-1185">Reference proteome</keyword>
<evidence type="ECO:0000256" key="4">
    <source>
        <dbReference type="ARBA" id="ARBA00022833"/>
    </source>
</evidence>
<name>A0ABP8B1X8_9ACTN</name>
<protein>
    <submittedName>
        <fullName evidence="9">M56 family metallopeptidase</fullName>
    </submittedName>
</protein>
<keyword evidence="7" id="KW-0812">Transmembrane</keyword>
<comment type="similarity">
    <text evidence="6">Belongs to the peptidase M48 family.</text>
</comment>
<keyword evidence="1 6" id="KW-0645">Protease</keyword>
<evidence type="ECO:0000313" key="9">
    <source>
        <dbReference type="EMBL" id="GAA4196099.1"/>
    </source>
</evidence>
<evidence type="ECO:0000256" key="7">
    <source>
        <dbReference type="SAM" id="Phobius"/>
    </source>
</evidence>
<feature type="transmembrane region" description="Helical" evidence="7">
    <location>
        <begin position="89"/>
        <end position="109"/>
    </location>
</feature>
<comment type="caution">
    <text evidence="9">The sequence shown here is derived from an EMBL/GenBank/DDBJ whole genome shotgun (WGS) entry which is preliminary data.</text>
</comment>
<dbReference type="EMBL" id="BAABAQ010000007">
    <property type="protein sequence ID" value="GAA4196099.1"/>
    <property type="molecule type" value="Genomic_DNA"/>
</dbReference>
<keyword evidence="5 6" id="KW-0482">Metalloprotease</keyword>
<keyword evidence="7" id="KW-1133">Transmembrane helix</keyword>
<reference evidence="10" key="1">
    <citation type="journal article" date="2019" name="Int. J. Syst. Evol. Microbiol.">
        <title>The Global Catalogue of Microorganisms (GCM) 10K type strain sequencing project: providing services to taxonomists for standard genome sequencing and annotation.</title>
        <authorList>
            <consortium name="The Broad Institute Genomics Platform"/>
            <consortium name="The Broad Institute Genome Sequencing Center for Infectious Disease"/>
            <person name="Wu L."/>
            <person name="Ma J."/>
        </authorList>
    </citation>
    <scope>NUCLEOTIDE SEQUENCE [LARGE SCALE GENOMIC DNA]</scope>
    <source>
        <strain evidence="10">JCM 17388</strain>
    </source>
</reference>
<keyword evidence="2" id="KW-0479">Metal-binding</keyword>
<feature type="transmembrane region" description="Helical" evidence="7">
    <location>
        <begin position="44"/>
        <end position="69"/>
    </location>
</feature>
<evidence type="ECO:0000256" key="2">
    <source>
        <dbReference type="ARBA" id="ARBA00022723"/>
    </source>
</evidence>
<evidence type="ECO:0000256" key="6">
    <source>
        <dbReference type="RuleBase" id="RU003983"/>
    </source>
</evidence>
<dbReference type="Pfam" id="PF01435">
    <property type="entry name" value="Peptidase_M48"/>
    <property type="match status" value="1"/>
</dbReference>
<dbReference type="PANTHER" id="PTHR34978:SF3">
    <property type="entry name" value="SLR0241 PROTEIN"/>
    <property type="match status" value="1"/>
</dbReference>
<dbReference type="CDD" id="cd07326">
    <property type="entry name" value="M56_BlaR1_MecR1_like"/>
    <property type="match status" value="1"/>
</dbReference>
<dbReference type="PANTHER" id="PTHR34978">
    <property type="entry name" value="POSSIBLE SENSOR-TRANSDUCER PROTEIN BLAR"/>
    <property type="match status" value="1"/>
</dbReference>
<sequence length="314" mass="33048">MTAWMLAAGIAPLPLLLGGRMTVRLASAAWTSRRPRAALVLWQAIGLSAGLGALGLGLVAAVAPLAAAFPHGVHTLGDQILDGRGLSGLGWGHVAALLWSLSLPAWLLAHTARTLTRTAADRRRQRLLIDLVADLDRGYGAHVLPEARPVAYCVPGRSRRRARVVVSRGTLERLSPRHVHAVLAHERAHARGRHDLVLLPFAALAQALPILSAPRTAVRAVSVLLEMLADDQARRRHGDLVLAQAIVQMVTPGDQRPAHALALAQVEVVQRVERLLTGTTAPGHGTAVAAYGAAAGLLSGPLAVLIAPIVCTVL</sequence>
<dbReference type="InterPro" id="IPR001915">
    <property type="entry name" value="Peptidase_M48"/>
</dbReference>
<accession>A0ABP8B1X8</accession>
<evidence type="ECO:0000259" key="8">
    <source>
        <dbReference type="Pfam" id="PF01435"/>
    </source>
</evidence>